<evidence type="ECO:0000256" key="1">
    <source>
        <dbReference type="SAM" id="MobiDB-lite"/>
    </source>
</evidence>
<proteinExistence type="predicted"/>
<feature type="transmembrane region" description="Helical" evidence="2">
    <location>
        <begin position="38"/>
        <end position="57"/>
    </location>
</feature>
<protein>
    <submittedName>
        <fullName evidence="3">Uncharacterized protein</fullName>
    </submittedName>
</protein>
<dbReference type="EMBL" id="MEUI01000021">
    <property type="protein sequence ID" value="OGC34195.1"/>
    <property type="molecule type" value="Genomic_DNA"/>
</dbReference>
<feature type="compositionally biased region" description="Basic and acidic residues" evidence="1">
    <location>
        <begin position="131"/>
        <end position="141"/>
    </location>
</feature>
<keyword evidence="2" id="KW-0812">Transmembrane</keyword>
<feature type="region of interest" description="Disordered" evidence="1">
    <location>
        <begin position="68"/>
        <end position="169"/>
    </location>
</feature>
<sequence>MSPSTIPPKYHHFSNTAKPAQAKPVEFSHPGLRAKDRYLLKTIFLALAILVFGGLITSCLSEAFNHRPGAGDASAQVDGNSKDADAGPPKPEAGADAGPDRNPVAEASADRGSDKTQHDGPRPEAGTDGPKGADAKADGTPDKSLPSEGGPNPEAGTDLSIGDTGLPWKTYTPTADTNFKLGTTSANITGETYPDGLTLKQTWSGGCYYASSKALPSSPFSLQNNSGTTVTPQLLQDSQGRWFLRLDSQTANLDKELRYRWTETGLTAATGSAHLLVARLHNNDDPISKGLDSSLEVFNDKWSFNLGLGRTQVCENTQSPVSCNTLSGSNPMTGAHTYRANLSGSTYSVSVDGSSTALLAGISKMSNYGLYGVHFGDNAGKNDAALDIYVFCVHQSGTDVPVTGPGTYSRIYNLGTASNNIGQANGAKIIYQSTTPSGATVVVKTRTGSTPTPDTSWTSSVLLGPGGAIQSPANQYLEVSLELSTANFNIPILWAYSLADAKIK</sequence>
<dbReference type="AlphaFoldDB" id="A0A1F4TN98"/>
<evidence type="ECO:0000313" key="4">
    <source>
        <dbReference type="Proteomes" id="UP000177309"/>
    </source>
</evidence>
<feature type="compositionally biased region" description="Basic and acidic residues" evidence="1">
    <location>
        <begin position="108"/>
        <end position="122"/>
    </location>
</feature>
<reference evidence="3 4" key="1">
    <citation type="journal article" date="2016" name="Nat. Commun.">
        <title>Thousands of microbial genomes shed light on interconnected biogeochemical processes in an aquifer system.</title>
        <authorList>
            <person name="Anantharaman K."/>
            <person name="Brown C.T."/>
            <person name="Hug L.A."/>
            <person name="Sharon I."/>
            <person name="Castelle C.J."/>
            <person name="Probst A.J."/>
            <person name="Thomas B.C."/>
            <person name="Singh A."/>
            <person name="Wilkins M.J."/>
            <person name="Karaoz U."/>
            <person name="Brodie E.L."/>
            <person name="Williams K.H."/>
            <person name="Hubbard S.S."/>
            <person name="Banfield J.F."/>
        </authorList>
    </citation>
    <scope>NUCLEOTIDE SEQUENCE [LARGE SCALE GENOMIC DNA]</scope>
</reference>
<evidence type="ECO:0000256" key="2">
    <source>
        <dbReference type="SAM" id="Phobius"/>
    </source>
</evidence>
<keyword evidence="2" id="KW-1133">Transmembrane helix</keyword>
<accession>A0A1F4TN98</accession>
<dbReference type="Proteomes" id="UP000177309">
    <property type="component" value="Unassembled WGS sequence"/>
</dbReference>
<name>A0A1F4TN98_UNCSA</name>
<evidence type="ECO:0000313" key="3">
    <source>
        <dbReference type="EMBL" id="OGC34195.1"/>
    </source>
</evidence>
<comment type="caution">
    <text evidence="3">The sequence shown here is derived from an EMBL/GenBank/DDBJ whole genome shotgun (WGS) entry which is preliminary data.</text>
</comment>
<keyword evidence="2" id="KW-0472">Membrane</keyword>
<organism evidence="3 4">
    <name type="scientific">candidate division WOR-1 bacterium RIFOXYC2_FULL_41_25</name>
    <dbReference type="NCBI Taxonomy" id="1802586"/>
    <lineage>
        <taxon>Bacteria</taxon>
        <taxon>Bacillati</taxon>
        <taxon>Saganbacteria</taxon>
    </lineage>
</organism>
<gene>
    <name evidence="3" type="ORF">A2462_08210</name>
</gene>